<name>W4QFE3_9BACI</name>
<protein>
    <submittedName>
        <fullName evidence="1">Uncharacterized protein</fullName>
    </submittedName>
</protein>
<reference evidence="1" key="1">
    <citation type="journal article" date="2014" name="Genome Announc.">
        <title>Draft Genome Sequences of Three Alkaliphilic Bacillus Strains, Bacillus wakoensis JCM 9140T, Bacillus akibai JCM 9157T, and Bacillus hemicellulosilyticus JCM 9152T.</title>
        <authorList>
            <person name="Yuki M."/>
            <person name="Oshima K."/>
            <person name="Suda W."/>
            <person name="Oshida Y."/>
            <person name="Kitamura K."/>
            <person name="Iida T."/>
            <person name="Hattori M."/>
            <person name="Ohkuma M."/>
        </authorList>
    </citation>
    <scope>NUCLEOTIDE SEQUENCE [LARGE SCALE GENOMIC DNA]</scope>
    <source>
        <strain evidence="1">JCM 9152</strain>
    </source>
</reference>
<dbReference type="EMBL" id="BAUU01000012">
    <property type="protein sequence ID" value="GAE30647.1"/>
    <property type="molecule type" value="Genomic_DNA"/>
</dbReference>
<comment type="caution">
    <text evidence="1">The sequence shown here is derived from an EMBL/GenBank/DDBJ whole genome shotgun (WGS) entry which is preliminary data.</text>
</comment>
<proteinExistence type="predicted"/>
<evidence type="ECO:0000313" key="2">
    <source>
        <dbReference type="Proteomes" id="UP000018895"/>
    </source>
</evidence>
<dbReference type="OrthoDB" id="2887353at2"/>
<sequence>MGLPQYPEDFTDRIRHKRTTDENLEKRINEEIKAMIQFMKDNQTNNHSVSFEDVLIIIDRIYEDGDDFFEISVAKQHSVGIVR</sequence>
<dbReference type="RefSeq" id="WP_035343475.1">
    <property type="nucleotide sequence ID" value="NZ_BAUU01000012.1"/>
</dbReference>
<accession>W4QFE3</accession>
<keyword evidence="2" id="KW-1185">Reference proteome</keyword>
<dbReference type="AlphaFoldDB" id="W4QFE3"/>
<gene>
    <name evidence="1" type="ORF">JCM9152_2061</name>
</gene>
<organism evidence="1 2">
    <name type="scientific">Halalkalibacter hemicellulosilyticusJCM 9152</name>
    <dbReference type="NCBI Taxonomy" id="1236971"/>
    <lineage>
        <taxon>Bacteria</taxon>
        <taxon>Bacillati</taxon>
        <taxon>Bacillota</taxon>
        <taxon>Bacilli</taxon>
        <taxon>Bacillales</taxon>
        <taxon>Bacillaceae</taxon>
        <taxon>Halalkalibacter</taxon>
    </lineage>
</organism>
<evidence type="ECO:0000313" key="1">
    <source>
        <dbReference type="EMBL" id="GAE30647.1"/>
    </source>
</evidence>
<dbReference type="Proteomes" id="UP000018895">
    <property type="component" value="Unassembled WGS sequence"/>
</dbReference>